<name>A0A8B5VWC6_ENTAV</name>
<sequence>MANLVNTRIITIPDAVLVGYEVINGGGQNPVPALWEKIFQEDLFDKIAVEQSILDLYIGWMGEYLKDKDTFTYIAGLLMPIGYSIPENFSYRRITSCQIGLGTINGSFKDEEVFEQAHNMTVKSIYEMGYMPDYSFGWSAEAYPKDLSFDAKNGTINYICPCKKEISR</sequence>
<dbReference type="RefSeq" id="WP_144204643.1">
    <property type="nucleotide sequence ID" value="NZ_CABHNH010000034.1"/>
</dbReference>
<organism evidence="1 2">
    <name type="scientific">Enterococcus avium</name>
    <name type="common">Streptococcus avium</name>
    <dbReference type="NCBI Taxonomy" id="33945"/>
    <lineage>
        <taxon>Bacteria</taxon>
        <taxon>Bacillati</taxon>
        <taxon>Bacillota</taxon>
        <taxon>Bacilli</taxon>
        <taxon>Lactobacillales</taxon>
        <taxon>Enterococcaceae</taxon>
        <taxon>Enterococcus</taxon>
    </lineage>
</organism>
<protein>
    <submittedName>
        <fullName evidence="1">Uncharacterized protein</fullName>
    </submittedName>
</protein>
<evidence type="ECO:0000313" key="1">
    <source>
        <dbReference type="EMBL" id="TRZ28328.1"/>
    </source>
</evidence>
<dbReference type="EMBL" id="PDXQ01000002">
    <property type="protein sequence ID" value="TRZ28328.1"/>
    <property type="molecule type" value="Genomic_DNA"/>
</dbReference>
<gene>
    <name evidence="1" type="ORF">AUF17_16535</name>
</gene>
<proteinExistence type="predicted"/>
<dbReference type="InterPro" id="IPR011256">
    <property type="entry name" value="Reg_factor_effector_dom_sf"/>
</dbReference>
<comment type="caution">
    <text evidence="1">The sequence shown here is derived from an EMBL/GenBank/DDBJ whole genome shotgun (WGS) entry which is preliminary data.</text>
</comment>
<dbReference type="Gene3D" id="3.20.80.10">
    <property type="entry name" value="Regulatory factor, effector binding domain"/>
    <property type="match status" value="1"/>
</dbReference>
<accession>A0A8B5VWC6</accession>
<evidence type="ECO:0000313" key="2">
    <source>
        <dbReference type="Proteomes" id="UP000316316"/>
    </source>
</evidence>
<reference evidence="1 2" key="1">
    <citation type="submission" date="2017-10" db="EMBL/GenBank/DDBJ databases">
        <title>FDA dAtabase for Regulatory Grade micrObial Sequences (FDA-ARGOS): Supporting development and validation of Infectious Disease Dx tests.</title>
        <authorList>
            <person name="Campos J."/>
            <person name="Goldberg B."/>
            <person name="Tallon L.J."/>
            <person name="Sadzewicz L."/>
            <person name="Sengamalay N."/>
            <person name="Ott S."/>
            <person name="Godinez A."/>
            <person name="Nagaraj S."/>
            <person name="Vyas G."/>
            <person name="Aluvathingal J."/>
            <person name="Nadendla S."/>
            <person name="Geyer C."/>
            <person name="Nandy P."/>
            <person name="Hobson J."/>
            <person name="Sichtig H."/>
        </authorList>
    </citation>
    <scope>NUCLEOTIDE SEQUENCE [LARGE SCALE GENOMIC DNA]</scope>
    <source>
        <strain evidence="1 2">FDAARGOS_185</strain>
    </source>
</reference>
<dbReference type="Proteomes" id="UP000316316">
    <property type="component" value="Unassembled WGS sequence"/>
</dbReference>
<dbReference type="AlphaFoldDB" id="A0A8B5VWC6"/>